<dbReference type="AlphaFoldDB" id="A0A9W4XB49"/>
<accession>A0A9W4XB49</accession>
<evidence type="ECO:0000313" key="2">
    <source>
        <dbReference type="Proteomes" id="UP001153678"/>
    </source>
</evidence>
<dbReference type="OrthoDB" id="550575at2759"/>
<reference evidence="1" key="1">
    <citation type="submission" date="2022-08" db="EMBL/GenBank/DDBJ databases">
        <authorList>
            <person name="Kallberg Y."/>
            <person name="Tangrot J."/>
            <person name="Rosling A."/>
        </authorList>
    </citation>
    <scope>NUCLEOTIDE SEQUENCE</scope>
    <source>
        <strain evidence="1">Wild A</strain>
    </source>
</reference>
<organism evidence="1 2">
    <name type="scientific">Funneliformis geosporum</name>
    <dbReference type="NCBI Taxonomy" id="1117311"/>
    <lineage>
        <taxon>Eukaryota</taxon>
        <taxon>Fungi</taxon>
        <taxon>Fungi incertae sedis</taxon>
        <taxon>Mucoromycota</taxon>
        <taxon>Glomeromycotina</taxon>
        <taxon>Glomeromycetes</taxon>
        <taxon>Glomerales</taxon>
        <taxon>Glomeraceae</taxon>
        <taxon>Funneliformis</taxon>
    </lineage>
</organism>
<dbReference type="Gene3D" id="3.80.10.10">
    <property type="entry name" value="Ribonuclease Inhibitor"/>
    <property type="match status" value="1"/>
</dbReference>
<dbReference type="InterPro" id="IPR032675">
    <property type="entry name" value="LRR_dom_sf"/>
</dbReference>
<protein>
    <submittedName>
        <fullName evidence="1">17929_t:CDS:1</fullName>
    </submittedName>
</protein>
<keyword evidence="2" id="KW-1185">Reference proteome</keyword>
<proteinExistence type="predicted"/>
<comment type="caution">
    <text evidence="1">The sequence shown here is derived from an EMBL/GenBank/DDBJ whole genome shotgun (WGS) entry which is preliminary data.</text>
</comment>
<gene>
    <name evidence="1" type="ORF">FWILDA_LOCUS18862</name>
</gene>
<name>A0A9W4XB49_9GLOM</name>
<feature type="non-terminal residue" evidence="1">
    <location>
        <position position="108"/>
    </location>
</feature>
<evidence type="ECO:0000313" key="1">
    <source>
        <dbReference type="EMBL" id="CAI2199017.1"/>
    </source>
</evidence>
<dbReference type="EMBL" id="CAMKVN010020072">
    <property type="protein sequence ID" value="CAI2199017.1"/>
    <property type="molecule type" value="Genomic_DNA"/>
</dbReference>
<sequence length="108" mass="12895">VGFSNRALELIADSYTNLKYLNLCDDWSGGFRGFRAREMDDEGLTAITDSCYKLEYLNISNRTEFSEISIYNQMRQQHRAGERILTPEWWYSTDLSMRDNRMRRRHRA</sequence>
<feature type="non-terminal residue" evidence="1">
    <location>
        <position position="1"/>
    </location>
</feature>
<dbReference type="Proteomes" id="UP001153678">
    <property type="component" value="Unassembled WGS sequence"/>
</dbReference>